<feature type="chain" id="PRO_5013481168" description="ShKT domain-containing protein" evidence="1">
    <location>
        <begin position="21"/>
        <end position="197"/>
    </location>
</feature>
<protein>
    <recommendedName>
        <fullName evidence="3">ShKT domain-containing protein</fullName>
    </recommendedName>
</protein>
<accession>A0A194AK77</accession>
<keyword evidence="1" id="KW-0732">Signal</keyword>
<dbReference type="EMBL" id="GELH01000544">
    <property type="protein sequence ID" value="JAS03728.1"/>
    <property type="molecule type" value="Transcribed_RNA"/>
</dbReference>
<organism evidence="2">
    <name type="scientific">Pinctada fucata</name>
    <name type="common">Akoya pearl oyster</name>
    <name type="synonym">Pinctada imbricata fucata</name>
    <dbReference type="NCBI Taxonomy" id="50426"/>
    <lineage>
        <taxon>Eukaryota</taxon>
        <taxon>Metazoa</taxon>
        <taxon>Spiralia</taxon>
        <taxon>Lophotrochozoa</taxon>
        <taxon>Mollusca</taxon>
        <taxon>Bivalvia</taxon>
        <taxon>Autobranchia</taxon>
        <taxon>Pteriomorphia</taxon>
        <taxon>Pterioida</taxon>
        <taxon>Pterioidea</taxon>
        <taxon>Pteriidae</taxon>
        <taxon>Pinctada</taxon>
    </lineage>
</organism>
<reference evidence="2" key="1">
    <citation type="submission" date="2016-03" db="EMBL/GenBank/DDBJ databases">
        <authorList>
            <person name="Ploux O."/>
        </authorList>
    </citation>
    <scope>NUCLEOTIDE SEQUENCE</scope>
    <source>
        <tissue evidence="2">Mantle</tissue>
    </source>
</reference>
<dbReference type="SUPFAM" id="SSF82895">
    <property type="entry name" value="TSP-1 type 1 repeat"/>
    <property type="match status" value="1"/>
</dbReference>
<proteinExistence type="predicted"/>
<dbReference type="PROSITE" id="PS50092">
    <property type="entry name" value="TSP1"/>
    <property type="match status" value="1"/>
</dbReference>
<evidence type="ECO:0008006" key="3">
    <source>
        <dbReference type="Google" id="ProtNLM"/>
    </source>
</evidence>
<sequence length="197" mass="21333">MQTTLTIIVLAGIFFGVCLAGCQDNRNDCQKINCIPNGLEWSVKNCAKTCNYCNKTKCFFEEWSDLTSCSKTCGGGSKQQIRLPKSVVPAGTLLDHLKNVDDCWKDTQTEDCNVQPCPTNPPSHQVVYNPVITPEHVAVAAGTAAVATAAATIGATIGETLLGLLPALAFGKRSAIEERDVLDLFIRKIQEKRDAMK</sequence>
<feature type="signal peptide" evidence="1">
    <location>
        <begin position="1"/>
        <end position="20"/>
    </location>
</feature>
<dbReference type="Pfam" id="PF00090">
    <property type="entry name" value="TSP_1"/>
    <property type="match status" value="1"/>
</dbReference>
<dbReference type="AlphaFoldDB" id="A0A194AK77"/>
<dbReference type="Gene3D" id="2.20.100.10">
    <property type="entry name" value="Thrombospondin type-1 (TSP1) repeat"/>
    <property type="match status" value="1"/>
</dbReference>
<dbReference type="SMART" id="SM00209">
    <property type="entry name" value="TSP1"/>
    <property type="match status" value="1"/>
</dbReference>
<dbReference type="InterPro" id="IPR000884">
    <property type="entry name" value="TSP1_rpt"/>
</dbReference>
<name>A0A194AK77_PINFU</name>
<evidence type="ECO:0000256" key="1">
    <source>
        <dbReference type="SAM" id="SignalP"/>
    </source>
</evidence>
<dbReference type="EMBL" id="GELH01000543">
    <property type="protein sequence ID" value="JAS03729.1"/>
    <property type="molecule type" value="Transcribed_RNA"/>
</dbReference>
<evidence type="ECO:0000313" key="2">
    <source>
        <dbReference type="EMBL" id="JAS03729.1"/>
    </source>
</evidence>
<dbReference type="InterPro" id="IPR036383">
    <property type="entry name" value="TSP1_rpt_sf"/>
</dbReference>